<protein>
    <submittedName>
        <fullName evidence="3">Uncharacterized protein</fullName>
    </submittedName>
</protein>
<dbReference type="OrthoDB" id="1600564at2759"/>
<gene>
    <name evidence="3" type="ORF">PENSUB_1352</name>
</gene>
<keyword evidence="1 2" id="KW-0732">Signal</keyword>
<dbReference type="Proteomes" id="UP000186955">
    <property type="component" value="Unassembled WGS sequence"/>
</dbReference>
<dbReference type="GO" id="GO:0016788">
    <property type="term" value="F:hydrolase activity, acting on ester bonds"/>
    <property type="evidence" value="ECO:0007669"/>
    <property type="project" value="InterPro"/>
</dbReference>
<feature type="signal peptide" evidence="2">
    <location>
        <begin position="1"/>
        <end position="18"/>
    </location>
</feature>
<dbReference type="InterPro" id="IPR001087">
    <property type="entry name" value="GDSL"/>
</dbReference>
<dbReference type="AlphaFoldDB" id="A0A1Q5UKH3"/>
<evidence type="ECO:0000256" key="2">
    <source>
        <dbReference type="SAM" id="SignalP"/>
    </source>
</evidence>
<feature type="chain" id="PRO_5012389127" evidence="2">
    <location>
        <begin position="19"/>
        <end position="304"/>
    </location>
</feature>
<dbReference type="Pfam" id="PF00657">
    <property type="entry name" value="Lipase_GDSL"/>
    <property type="match status" value="1"/>
</dbReference>
<evidence type="ECO:0000313" key="3">
    <source>
        <dbReference type="EMBL" id="OKP12970.1"/>
    </source>
</evidence>
<accession>A0A1Q5UKH3</accession>
<dbReference type="EMBL" id="MNBE01000165">
    <property type="protein sequence ID" value="OKP12970.1"/>
    <property type="molecule type" value="Genomic_DNA"/>
</dbReference>
<sequence>MPKLIFSGLFLALGLSVAAPAPAPVPGTDGVAANTKYLITFGDSYTATGFNIDGTYPSLANPLGNPAFPGQTTDGGENWIGFLVSQYNTSLTLSFNFAVAGATTNHTIVAPANPSIPDLGQQVSLFWNSIAFNRASVPWDSQNTLAGIWMGINDLGGIYGQPNLDELLAEIMSSYFAQLSILYIAGLRRFILLAVPPMQRTPVFIDRGSEAISQEAAAISKYNSLLLAHLDDFKSSHTDASFKFLDTQQPFNQGLNNPTAYGAPDATCVNWDGLSCLWRDPYHPGVALQNLNAQYVRDQLSGWF</sequence>
<dbReference type="CDD" id="cd01846">
    <property type="entry name" value="fatty_acyltransferase_like"/>
    <property type="match status" value="1"/>
</dbReference>
<evidence type="ECO:0000256" key="1">
    <source>
        <dbReference type="ARBA" id="ARBA00022729"/>
    </source>
</evidence>
<keyword evidence="4" id="KW-1185">Reference proteome</keyword>
<comment type="caution">
    <text evidence="3">The sequence shown here is derived from an EMBL/GenBank/DDBJ whole genome shotgun (WGS) entry which is preliminary data.</text>
</comment>
<name>A0A1Q5UKH3_9EURO</name>
<dbReference type="PANTHER" id="PTHR45642:SF139">
    <property type="entry name" value="SGNH HYDROLASE-TYPE ESTERASE DOMAIN-CONTAINING PROTEIN"/>
    <property type="match status" value="1"/>
</dbReference>
<reference evidence="3 4" key="1">
    <citation type="submission" date="2016-10" db="EMBL/GenBank/DDBJ databases">
        <title>Genome sequence of the ascomycete fungus Penicillium subrubescens.</title>
        <authorList>
            <person name="De Vries R.P."/>
            <person name="Peng M."/>
            <person name="Dilokpimol A."/>
            <person name="Hilden K."/>
            <person name="Makela M.R."/>
            <person name="Grigoriev I."/>
            <person name="Riley R."/>
            <person name="Granchi Z."/>
        </authorList>
    </citation>
    <scope>NUCLEOTIDE SEQUENCE [LARGE SCALE GENOMIC DNA]</scope>
    <source>
        <strain evidence="3 4">CBS 132785</strain>
    </source>
</reference>
<organism evidence="3 4">
    <name type="scientific">Penicillium subrubescens</name>
    <dbReference type="NCBI Taxonomy" id="1316194"/>
    <lineage>
        <taxon>Eukaryota</taxon>
        <taxon>Fungi</taxon>
        <taxon>Dikarya</taxon>
        <taxon>Ascomycota</taxon>
        <taxon>Pezizomycotina</taxon>
        <taxon>Eurotiomycetes</taxon>
        <taxon>Eurotiomycetidae</taxon>
        <taxon>Eurotiales</taxon>
        <taxon>Aspergillaceae</taxon>
        <taxon>Penicillium</taxon>
    </lineage>
</organism>
<evidence type="ECO:0000313" key="4">
    <source>
        <dbReference type="Proteomes" id="UP000186955"/>
    </source>
</evidence>
<dbReference type="SUPFAM" id="SSF52266">
    <property type="entry name" value="SGNH hydrolase"/>
    <property type="match status" value="1"/>
</dbReference>
<dbReference type="PANTHER" id="PTHR45642">
    <property type="entry name" value="GDSL ESTERASE/LIPASE EXL3"/>
    <property type="match status" value="1"/>
</dbReference>
<dbReference type="InterPro" id="IPR036514">
    <property type="entry name" value="SGNH_hydro_sf"/>
</dbReference>
<dbReference type="Gene3D" id="3.40.50.1110">
    <property type="entry name" value="SGNH hydrolase"/>
    <property type="match status" value="1"/>
</dbReference>
<dbReference type="InterPro" id="IPR050592">
    <property type="entry name" value="GDSL_lipolytic_enzyme"/>
</dbReference>
<proteinExistence type="predicted"/>